<keyword evidence="1" id="KW-0812">Transmembrane</keyword>
<evidence type="ECO:0000313" key="3">
    <source>
        <dbReference type="EMBL" id="KJA27172.1"/>
    </source>
</evidence>
<dbReference type="InterPro" id="IPR000300">
    <property type="entry name" value="IPPc"/>
</dbReference>
<gene>
    <name evidence="3" type="ORF">HYPSUDRAFT_35750</name>
</gene>
<accession>A0A0D2LHT5</accession>
<evidence type="ECO:0000313" key="4">
    <source>
        <dbReference type="Proteomes" id="UP000054270"/>
    </source>
</evidence>
<dbReference type="PANTHER" id="PTHR11200:SF286">
    <property type="entry name" value="5-PHOSPHATASE, PUTATIVE (AFU_ORTHOLOGUE AFUA_5G07600)-RELATED"/>
    <property type="match status" value="1"/>
</dbReference>
<dbReference type="Gene3D" id="3.60.10.10">
    <property type="entry name" value="Endonuclease/exonuclease/phosphatase"/>
    <property type="match status" value="1"/>
</dbReference>
<dbReference type="GO" id="GO:0046856">
    <property type="term" value="P:phosphatidylinositol dephosphorylation"/>
    <property type="evidence" value="ECO:0007669"/>
    <property type="project" value="InterPro"/>
</dbReference>
<dbReference type="InterPro" id="IPR036691">
    <property type="entry name" value="Endo/exonu/phosph_ase_sf"/>
</dbReference>
<keyword evidence="1" id="KW-1133">Transmembrane helix</keyword>
<dbReference type="AlphaFoldDB" id="A0A0D2LHT5"/>
<dbReference type="SUPFAM" id="SSF56219">
    <property type="entry name" value="DNase I-like"/>
    <property type="match status" value="1"/>
</dbReference>
<name>A0A0D2LHT5_HYPSF</name>
<dbReference type="Proteomes" id="UP000054270">
    <property type="component" value="Unassembled WGS sequence"/>
</dbReference>
<evidence type="ECO:0000259" key="2">
    <source>
        <dbReference type="SMART" id="SM00128"/>
    </source>
</evidence>
<dbReference type="InterPro" id="IPR046985">
    <property type="entry name" value="IP5"/>
</dbReference>
<dbReference type="GO" id="GO:0004439">
    <property type="term" value="F:phosphatidylinositol-4,5-bisphosphate 5-phosphatase activity"/>
    <property type="evidence" value="ECO:0007669"/>
    <property type="project" value="TreeGrafter"/>
</dbReference>
<dbReference type="OMA" id="HRYPGWT"/>
<keyword evidence="4" id="KW-1185">Reference proteome</keyword>
<feature type="domain" description="Inositol polyphosphate-related phosphatase" evidence="2">
    <location>
        <begin position="9"/>
        <end position="350"/>
    </location>
</feature>
<keyword evidence="1" id="KW-0472">Membrane</keyword>
<proteinExistence type="predicted"/>
<protein>
    <recommendedName>
        <fullName evidence="2">Inositol polyphosphate-related phosphatase domain-containing protein</fullName>
    </recommendedName>
</protein>
<sequence>MANSHLHMDRLLVQIATYNTNLQGILSLPQDLVDWLAPTLQVSRFLSTEQRAPDIVVVGFQELLPLHLGLAGKSKSVIDNRDALILSQIEEHTPSKDSYSLIAKVVNVGVALLVYGRDEGIARQTCDVETAWTGCGPAYMGNKGAVGVRFRVKDREGAAGETYTFVNCHLTPFDHKLEKRLTDYRHIVERLLFAPIPQDPKTPSTLYHTSHLFLLGDFNFRLDIPKEHPLHQKRFSDEFSQAIHTEEVREELKEFDQLTIEKRKGSVFVGLHEGEFWKFKCSYKYKIGEVDKYSTKRTPSWTDRVLYATYTDSAEQSSITNLLYTSIPSYTTSDHKPIVSLLLLPPRPAETSSAIPLIKLPSSYHPTPDPLANVKRYTGRTIDRVIGIIWWLLTLLGAGSGVVGIFNFFVGLGAWTWWAGKSNGSNSVSV</sequence>
<dbReference type="SMART" id="SM00128">
    <property type="entry name" value="IPPc"/>
    <property type="match status" value="1"/>
</dbReference>
<dbReference type="OrthoDB" id="62798at2759"/>
<reference evidence="4" key="1">
    <citation type="submission" date="2014-04" db="EMBL/GenBank/DDBJ databases">
        <title>Evolutionary Origins and Diversification of the Mycorrhizal Mutualists.</title>
        <authorList>
            <consortium name="DOE Joint Genome Institute"/>
            <consortium name="Mycorrhizal Genomics Consortium"/>
            <person name="Kohler A."/>
            <person name="Kuo A."/>
            <person name="Nagy L.G."/>
            <person name="Floudas D."/>
            <person name="Copeland A."/>
            <person name="Barry K.W."/>
            <person name="Cichocki N."/>
            <person name="Veneault-Fourrey C."/>
            <person name="LaButti K."/>
            <person name="Lindquist E.A."/>
            <person name="Lipzen A."/>
            <person name="Lundell T."/>
            <person name="Morin E."/>
            <person name="Murat C."/>
            <person name="Riley R."/>
            <person name="Ohm R."/>
            <person name="Sun H."/>
            <person name="Tunlid A."/>
            <person name="Henrissat B."/>
            <person name="Grigoriev I.V."/>
            <person name="Hibbett D.S."/>
            <person name="Martin F."/>
        </authorList>
    </citation>
    <scope>NUCLEOTIDE SEQUENCE [LARGE SCALE GENOMIC DNA]</scope>
    <source>
        <strain evidence="4">FD-334 SS-4</strain>
    </source>
</reference>
<dbReference type="STRING" id="945553.A0A0D2LHT5"/>
<organism evidence="3 4">
    <name type="scientific">Hypholoma sublateritium (strain FD-334 SS-4)</name>
    <dbReference type="NCBI Taxonomy" id="945553"/>
    <lineage>
        <taxon>Eukaryota</taxon>
        <taxon>Fungi</taxon>
        <taxon>Dikarya</taxon>
        <taxon>Basidiomycota</taxon>
        <taxon>Agaricomycotina</taxon>
        <taxon>Agaricomycetes</taxon>
        <taxon>Agaricomycetidae</taxon>
        <taxon>Agaricales</taxon>
        <taxon>Agaricineae</taxon>
        <taxon>Strophariaceae</taxon>
        <taxon>Hypholoma</taxon>
    </lineage>
</organism>
<dbReference type="EMBL" id="KN817525">
    <property type="protein sequence ID" value="KJA27172.1"/>
    <property type="molecule type" value="Genomic_DNA"/>
</dbReference>
<dbReference type="Pfam" id="PF22669">
    <property type="entry name" value="Exo_endo_phos2"/>
    <property type="match status" value="1"/>
</dbReference>
<feature type="transmembrane region" description="Helical" evidence="1">
    <location>
        <begin position="385"/>
        <end position="418"/>
    </location>
</feature>
<evidence type="ECO:0000256" key="1">
    <source>
        <dbReference type="SAM" id="Phobius"/>
    </source>
</evidence>
<dbReference type="PANTHER" id="PTHR11200">
    <property type="entry name" value="INOSITOL 5-PHOSPHATASE"/>
    <property type="match status" value="1"/>
</dbReference>